<evidence type="ECO:0000313" key="3">
    <source>
        <dbReference type="EMBL" id="POF27983.1"/>
    </source>
</evidence>
<dbReference type="AlphaFoldDB" id="A0A2S3UK76"/>
<dbReference type="InterPro" id="IPR015168">
    <property type="entry name" value="SsuA/THI5"/>
</dbReference>
<feature type="domain" description="SsuA/THI5-like" evidence="2">
    <location>
        <begin position="70"/>
        <end position="270"/>
    </location>
</feature>
<comment type="caution">
    <text evidence="3">The sequence shown here is derived from an EMBL/GenBank/DDBJ whole genome shotgun (WGS) entry which is preliminary data.</text>
</comment>
<dbReference type="PANTHER" id="PTHR30024:SF48">
    <property type="entry name" value="ABC TRANSPORTER SUBSTRATE-BINDING PROTEIN"/>
    <property type="match status" value="1"/>
</dbReference>
<sequence length="346" mass="36918">MHGHRTAFSKMRRFLTGRLPRRNVLGGLLCASLALALSPADKATASDLPVLRAAVLKIGTVNWELDTIKRNGFDTANGFELSVVPYADNGATRVALEGGEADVAVADWIWVARQRAAGKDYVFIPYSKAVGGLVVPKDSTATTLEDLRGQKIGIAGGPVDKSWLILQAFAQKEYGFDLAAETEQVFGAPPLIFKAGLSGETAGSINFWHFLAKMKAAGMRELISVETAAIALGLNPDIPLLGYVLKESYLQEHPEMAKALYGASRAAKDLLASDDAAWEPLRPDMNAKTDAAFETLRQDFRAGIPAPGNIDVDGAATFFTLMVSLGGEKLVGGVKELPAGLFADLE</sequence>
<organism evidence="3 4">
    <name type="scientific">Roseibium marinum</name>
    <dbReference type="NCBI Taxonomy" id="281252"/>
    <lineage>
        <taxon>Bacteria</taxon>
        <taxon>Pseudomonadati</taxon>
        <taxon>Pseudomonadota</taxon>
        <taxon>Alphaproteobacteria</taxon>
        <taxon>Hyphomicrobiales</taxon>
        <taxon>Stappiaceae</taxon>
        <taxon>Roseibium</taxon>
    </lineage>
</organism>
<feature type="chain" id="PRO_5015746348" evidence="1">
    <location>
        <begin position="37"/>
        <end position="346"/>
    </location>
</feature>
<proteinExistence type="predicted"/>
<evidence type="ECO:0000313" key="4">
    <source>
        <dbReference type="Proteomes" id="UP000236959"/>
    </source>
</evidence>
<evidence type="ECO:0000259" key="2">
    <source>
        <dbReference type="Pfam" id="PF09084"/>
    </source>
</evidence>
<dbReference type="PANTHER" id="PTHR30024">
    <property type="entry name" value="ALIPHATIC SULFONATES-BINDING PROTEIN-RELATED"/>
    <property type="match status" value="1"/>
</dbReference>
<dbReference type="EMBL" id="PPCN01000019">
    <property type="protein sequence ID" value="POF27983.1"/>
    <property type="molecule type" value="Genomic_DNA"/>
</dbReference>
<dbReference type="Pfam" id="PF09084">
    <property type="entry name" value="NMT1"/>
    <property type="match status" value="1"/>
</dbReference>
<reference evidence="3 4" key="1">
    <citation type="submission" date="2018-01" db="EMBL/GenBank/DDBJ databases">
        <title>Genomic Encyclopedia of Archaeal and Bacterial Type Strains, Phase II (KMG-II): from individual species to whole genera.</title>
        <authorList>
            <person name="Goeker M."/>
        </authorList>
    </citation>
    <scope>NUCLEOTIDE SEQUENCE [LARGE SCALE GENOMIC DNA]</scope>
    <source>
        <strain evidence="3 4">DSM 17023</strain>
    </source>
</reference>
<keyword evidence="4" id="KW-1185">Reference proteome</keyword>
<dbReference type="Proteomes" id="UP000236959">
    <property type="component" value="Unassembled WGS sequence"/>
</dbReference>
<evidence type="ECO:0000256" key="1">
    <source>
        <dbReference type="SAM" id="SignalP"/>
    </source>
</evidence>
<gene>
    <name evidence="3" type="ORF">CLV41_11964</name>
</gene>
<dbReference type="Gene3D" id="3.40.190.10">
    <property type="entry name" value="Periplasmic binding protein-like II"/>
    <property type="match status" value="2"/>
</dbReference>
<dbReference type="SUPFAM" id="SSF53850">
    <property type="entry name" value="Periplasmic binding protein-like II"/>
    <property type="match status" value="1"/>
</dbReference>
<name>A0A2S3UK76_9HYPH</name>
<keyword evidence="1" id="KW-0732">Signal</keyword>
<protein>
    <submittedName>
        <fullName evidence="3">NitT/TauT family transport system substrate-binding protein</fullName>
    </submittedName>
</protein>
<feature type="signal peptide" evidence="1">
    <location>
        <begin position="1"/>
        <end position="36"/>
    </location>
</feature>
<accession>A0A2S3UK76</accession>